<protein>
    <submittedName>
        <fullName evidence="2">Uncharacterized protein</fullName>
    </submittedName>
</protein>
<organism evidence="2">
    <name type="scientific">Arundo donax</name>
    <name type="common">Giant reed</name>
    <name type="synonym">Donax arundinaceus</name>
    <dbReference type="NCBI Taxonomy" id="35708"/>
    <lineage>
        <taxon>Eukaryota</taxon>
        <taxon>Viridiplantae</taxon>
        <taxon>Streptophyta</taxon>
        <taxon>Embryophyta</taxon>
        <taxon>Tracheophyta</taxon>
        <taxon>Spermatophyta</taxon>
        <taxon>Magnoliopsida</taxon>
        <taxon>Liliopsida</taxon>
        <taxon>Poales</taxon>
        <taxon>Poaceae</taxon>
        <taxon>PACMAD clade</taxon>
        <taxon>Arundinoideae</taxon>
        <taxon>Arundineae</taxon>
        <taxon>Arundo</taxon>
    </lineage>
</organism>
<dbReference type="AlphaFoldDB" id="A0A0A9C0L6"/>
<reference evidence="2" key="2">
    <citation type="journal article" date="2015" name="Data Brief">
        <title>Shoot transcriptome of the giant reed, Arundo donax.</title>
        <authorList>
            <person name="Barrero R.A."/>
            <person name="Guerrero F.D."/>
            <person name="Moolhuijzen P."/>
            <person name="Goolsby J.A."/>
            <person name="Tidwell J."/>
            <person name="Bellgard S.E."/>
            <person name="Bellgard M.I."/>
        </authorList>
    </citation>
    <scope>NUCLEOTIDE SEQUENCE</scope>
    <source>
        <tissue evidence="2">Shoot tissue taken approximately 20 cm above the soil surface</tissue>
    </source>
</reference>
<keyword evidence="1" id="KW-1133">Transmembrane helix</keyword>
<evidence type="ECO:0000256" key="1">
    <source>
        <dbReference type="SAM" id="Phobius"/>
    </source>
</evidence>
<feature type="transmembrane region" description="Helical" evidence="1">
    <location>
        <begin position="12"/>
        <end position="33"/>
    </location>
</feature>
<accession>A0A0A9C0L6</accession>
<evidence type="ECO:0000313" key="2">
    <source>
        <dbReference type="EMBL" id="JAD65052.1"/>
    </source>
</evidence>
<sequence length="38" mass="4395">MMRVYHFSRAWGAYISLLQNAALKACACIWFPITCNML</sequence>
<keyword evidence="1" id="KW-0472">Membrane</keyword>
<name>A0A0A9C0L6_ARUDO</name>
<dbReference type="EMBL" id="GBRH01232843">
    <property type="protein sequence ID" value="JAD65052.1"/>
    <property type="molecule type" value="Transcribed_RNA"/>
</dbReference>
<reference evidence="2" key="1">
    <citation type="submission" date="2014-09" db="EMBL/GenBank/DDBJ databases">
        <authorList>
            <person name="Magalhaes I.L.F."/>
            <person name="Oliveira U."/>
            <person name="Santos F.R."/>
            <person name="Vidigal T.H.D.A."/>
            <person name="Brescovit A.D."/>
            <person name="Santos A.J."/>
        </authorList>
    </citation>
    <scope>NUCLEOTIDE SEQUENCE</scope>
    <source>
        <tissue evidence="2">Shoot tissue taken approximately 20 cm above the soil surface</tissue>
    </source>
</reference>
<proteinExistence type="predicted"/>
<keyword evidence="1" id="KW-0812">Transmembrane</keyword>